<dbReference type="RefSeq" id="WP_106703291.1">
    <property type="nucleotide sequence ID" value="NZ_CP027666.1"/>
</dbReference>
<dbReference type="Pfam" id="PF01878">
    <property type="entry name" value="EVE"/>
    <property type="match status" value="1"/>
</dbReference>
<organism evidence="2 3">
    <name type="scientific">Ottowia oryzae</name>
    <dbReference type="NCBI Taxonomy" id="2109914"/>
    <lineage>
        <taxon>Bacteria</taxon>
        <taxon>Pseudomonadati</taxon>
        <taxon>Pseudomonadota</taxon>
        <taxon>Betaproteobacteria</taxon>
        <taxon>Burkholderiales</taxon>
        <taxon>Comamonadaceae</taxon>
        <taxon>Ottowia</taxon>
    </lineage>
</organism>
<dbReference type="Gene3D" id="3.10.590.10">
    <property type="entry name" value="ph1033 like domains"/>
    <property type="match status" value="1"/>
</dbReference>
<dbReference type="InterPro" id="IPR015947">
    <property type="entry name" value="PUA-like_sf"/>
</dbReference>
<dbReference type="Proteomes" id="UP000239709">
    <property type="component" value="Chromosome"/>
</dbReference>
<gene>
    <name evidence="2" type="ORF">C6570_11250</name>
</gene>
<dbReference type="InterPro" id="IPR052181">
    <property type="entry name" value="5hmC_binding"/>
</dbReference>
<dbReference type="AlphaFoldDB" id="A0A2S0MFS1"/>
<keyword evidence="3" id="KW-1185">Reference proteome</keyword>
<sequence length="170" mass="18767">MPQARTPQVAPAPPAAQRAARYWLMKSEPDECSIDDALAAPHQTVPWTGVRNYQARNFMRDDMQVGDGVLFYHSSCAEPGIAGLARIASATRADPTQFEPESPYFDPKSPPAQPRWLLLDVQALRKTRLLPLAELRAVPALASLRVLQRGNRLSITPVSDEEWAAVQALL</sequence>
<dbReference type="PANTHER" id="PTHR14087">
    <property type="entry name" value="THYMOCYTE NUCLEAR PROTEIN 1"/>
    <property type="match status" value="1"/>
</dbReference>
<reference evidence="2 3" key="1">
    <citation type="submission" date="2018-03" db="EMBL/GenBank/DDBJ databases">
        <title>Genome sequencing of Ottowia sp.</title>
        <authorList>
            <person name="Kim S.-J."/>
            <person name="Heo J."/>
            <person name="Kwon S.-W."/>
        </authorList>
    </citation>
    <scope>NUCLEOTIDE SEQUENCE [LARGE SCALE GENOMIC DNA]</scope>
    <source>
        <strain evidence="2 3">KADR8-3</strain>
    </source>
</reference>
<dbReference type="EMBL" id="CP027666">
    <property type="protein sequence ID" value="AVO34739.1"/>
    <property type="molecule type" value="Genomic_DNA"/>
</dbReference>
<evidence type="ECO:0000313" key="3">
    <source>
        <dbReference type="Proteomes" id="UP000239709"/>
    </source>
</evidence>
<evidence type="ECO:0000259" key="1">
    <source>
        <dbReference type="Pfam" id="PF01878"/>
    </source>
</evidence>
<dbReference type="SUPFAM" id="SSF88697">
    <property type="entry name" value="PUA domain-like"/>
    <property type="match status" value="1"/>
</dbReference>
<dbReference type="KEGG" id="otk:C6570_11250"/>
<accession>A0A2S0MFS1</accession>
<name>A0A2S0MFS1_9BURK</name>
<evidence type="ECO:0000313" key="2">
    <source>
        <dbReference type="EMBL" id="AVO34739.1"/>
    </source>
</evidence>
<dbReference type="InterPro" id="IPR002740">
    <property type="entry name" value="EVE_domain"/>
</dbReference>
<dbReference type="CDD" id="cd21133">
    <property type="entry name" value="EVE"/>
    <property type="match status" value="1"/>
</dbReference>
<feature type="domain" description="EVE" evidence="1">
    <location>
        <begin position="21"/>
        <end position="167"/>
    </location>
</feature>
<protein>
    <submittedName>
        <fullName evidence="2">EVE domain-containing protein</fullName>
    </submittedName>
</protein>
<proteinExistence type="predicted"/>
<dbReference type="PANTHER" id="PTHR14087:SF7">
    <property type="entry name" value="THYMOCYTE NUCLEAR PROTEIN 1"/>
    <property type="match status" value="1"/>
</dbReference>
<dbReference type="InterPro" id="IPR047197">
    <property type="entry name" value="THYN1-like_EVE"/>
</dbReference>
<dbReference type="OrthoDB" id="9791347at2"/>